<reference evidence="1 2" key="2">
    <citation type="submission" date="2017-10" db="EMBL/GenBank/DDBJ databases">
        <title>Extensive intraspecific genome diversity in a model arbuscular mycorrhizal fungus.</title>
        <authorList>
            <person name="Chen E.C.H."/>
            <person name="Morin E."/>
            <person name="Baudet D."/>
            <person name="Noel J."/>
            <person name="Ndikumana S."/>
            <person name="Charron P."/>
            <person name="St-Onge C."/>
            <person name="Giorgi J."/>
            <person name="Grigoriev I.V."/>
            <person name="Roux C."/>
            <person name="Martin F.M."/>
            <person name="Corradi N."/>
        </authorList>
    </citation>
    <scope>NUCLEOTIDE SEQUENCE [LARGE SCALE GENOMIC DNA]</scope>
    <source>
        <strain evidence="1 2">C2</strain>
    </source>
</reference>
<protein>
    <submittedName>
        <fullName evidence="1">Uncharacterized protein</fullName>
    </submittedName>
</protein>
<evidence type="ECO:0000313" key="2">
    <source>
        <dbReference type="Proteomes" id="UP000233469"/>
    </source>
</evidence>
<proteinExistence type="predicted"/>
<gene>
    <name evidence="1" type="ORF">RhiirC2_795052</name>
</gene>
<dbReference type="EMBL" id="LLXL01003124">
    <property type="protein sequence ID" value="PKK59276.1"/>
    <property type="molecule type" value="Genomic_DNA"/>
</dbReference>
<dbReference type="AlphaFoldDB" id="A0A2N1MCB7"/>
<name>A0A2N1MCB7_9GLOM</name>
<sequence>MSLLVKMHNIIFSCVVYKRSADPNGYDSYNDYNDYDNYGHGYDKLTLQTNTGRLNINLETNLIQNPRVQRLKPPLVMTESISSTGRHKWLTVWANSISDVVYGRLLTSSHYNNSIPTMYLEHWTPIPGINRDNNTTPQISTQYFTTLLLTYNDYLIQRNQTTIPVSEHIIPNDNLAIVVNYRLINFLIQQQNVKNQLYSVARATSEITTIDFYTDGSFNVEPAANEFQMGYGWTTSNLAELNLSHHGAIKHMPSSTRAEIMLFSLL</sequence>
<dbReference type="Proteomes" id="UP000233469">
    <property type="component" value="Unassembled WGS sequence"/>
</dbReference>
<reference evidence="1 2" key="1">
    <citation type="submission" date="2016-04" db="EMBL/GenBank/DDBJ databases">
        <title>Genome analyses suggest a sexual origin of heterokaryosis in a supposedly ancient asexual fungus.</title>
        <authorList>
            <person name="Ropars J."/>
            <person name="Sedzielewska K."/>
            <person name="Noel J."/>
            <person name="Charron P."/>
            <person name="Farinelli L."/>
            <person name="Marton T."/>
            <person name="Kruger M."/>
            <person name="Pelin A."/>
            <person name="Brachmann A."/>
            <person name="Corradi N."/>
        </authorList>
    </citation>
    <scope>NUCLEOTIDE SEQUENCE [LARGE SCALE GENOMIC DNA]</scope>
    <source>
        <strain evidence="1 2">C2</strain>
    </source>
</reference>
<organism evidence="1 2">
    <name type="scientific">Rhizophagus irregularis</name>
    <dbReference type="NCBI Taxonomy" id="588596"/>
    <lineage>
        <taxon>Eukaryota</taxon>
        <taxon>Fungi</taxon>
        <taxon>Fungi incertae sedis</taxon>
        <taxon>Mucoromycota</taxon>
        <taxon>Glomeromycotina</taxon>
        <taxon>Glomeromycetes</taxon>
        <taxon>Glomerales</taxon>
        <taxon>Glomeraceae</taxon>
        <taxon>Rhizophagus</taxon>
    </lineage>
</organism>
<accession>A0A2N1MCB7</accession>
<dbReference type="VEuPathDB" id="FungiDB:RhiirFUN_016751"/>
<dbReference type="VEuPathDB" id="FungiDB:FUN_004269"/>
<evidence type="ECO:0000313" key="1">
    <source>
        <dbReference type="EMBL" id="PKK59276.1"/>
    </source>
</evidence>
<comment type="caution">
    <text evidence="1">The sequence shown here is derived from an EMBL/GenBank/DDBJ whole genome shotgun (WGS) entry which is preliminary data.</text>
</comment>